<geneLocation type="plasmid" evidence="2">
    <name>punmamed1</name>
</geneLocation>
<feature type="compositionally biased region" description="Low complexity" evidence="1">
    <location>
        <begin position="30"/>
        <end position="43"/>
    </location>
</feature>
<evidence type="ECO:0000313" key="2">
    <source>
        <dbReference type="EMBL" id="XCM84332.1"/>
    </source>
</evidence>
<name>A0AAU8K882_9ACTN</name>
<gene>
    <name evidence="2" type="ORF">ABWK59_35915</name>
</gene>
<organism evidence="2">
    <name type="scientific">Kitasatospora camelliae</name>
    <dbReference type="NCBI Taxonomy" id="3156397"/>
    <lineage>
        <taxon>Bacteria</taxon>
        <taxon>Bacillati</taxon>
        <taxon>Actinomycetota</taxon>
        <taxon>Actinomycetes</taxon>
        <taxon>Kitasatosporales</taxon>
        <taxon>Streptomycetaceae</taxon>
        <taxon>Kitasatospora</taxon>
    </lineage>
</organism>
<accession>A0AAU8K882</accession>
<proteinExistence type="predicted"/>
<dbReference type="KEGG" id="kcm:ABWK59_35915"/>
<evidence type="ECO:0000256" key="1">
    <source>
        <dbReference type="SAM" id="MobiDB-lite"/>
    </source>
</evidence>
<keyword evidence="2" id="KW-0614">Plasmid</keyword>
<dbReference type="RefSeq" id="WP_354645265.1">
    <property type="nucleotide sequence ID" value="NZ_CP159873.1"/>
</dbReference>
<feature type="compositionally biased region" description="Gly residues" evidence="1">
    <location>
        <begin position="53"/>
        <end position="67"/>
    </location>
</feature>
<reference evidence="2" key="1">
    <citation type="submission" date="2024-06" db="EMBL/GenBank/DDBJ databases">
        <title>The genome sequences of Kitasatospora sp. strain HUAS MG31.</title>
        <authorList>
            <person name="Mo P."/>
        </authorList>
    </citation>
    <scope>NUCLEOTIDE SEQUENCE</scope>
    <source>
        <strain evidence="2">HUAS MG31</strain>
        <plasmid evidence="2">punmamed1</plasmid>
    </source>
</reference>
<feature type="region of interest" description="Disordered" evidence="1">
    <location>
        <begin position="30"/>
        <end position="67"/>
    </location>
</feature>
<sequence>MITLKAGARAVMASAKRLGVGDVDEAAQGQADLGDGAVGQAAVREQGREDVGDGGGGGGAFAGPGGG</sequence>
<dbReference type="AlphaFoldDB" id="A0AAU8K882"/>
<dbReference type="EMBL" id="CP159873">
    <property type="protein sequence ID" value="XCM84332.1"/>
    <property type="molecule type" value="Genomic_DNA"/>
</dbReference>
<protein>
    <recommendedName>
        <fullName evidence="3">Antitoxin protein of toxin-antitoxin system</fullName>
    </recommendedName>
</protein>
<evidence type="ECO:0008006" key="3">
    <source>
        <dbReference type="Google" id="ProtNLM"/>
    </source>
</evidence>